<dbReference type="AlphaFoldDB" id="A0A8J3CLM6"/>
<evidence type="ECO:0000313" key="3">
    <source>
        <dbReference type="Proteomes" id="UP000614287"/>
    </source>
</evidence>
<reference evidence="2" key="1">
    <citation type="journal article" date="2014" name="Int. J. Syst. Evol. Microbiol.">
        <title>Complete genome sequence of Corynebacterium casei LMG S-19264T (=DSM 44701T), isolated from a smear-ripened cheese.</title>
        <authorList>
            <consortium name="US DOE Joint Genome Institute (JGI-PGF)"/>
            <person name="Walter F."/>
            <person name="Albersmeier A."/>
            <person name="Kalinowski J."/>
            <person name="Ruckert C."/>
        </authorList>
    </citation>
    <scope>NUCLEOTIDE SEQUENCE</scope>
    <source>
        <strain evidence="2">KCTC 32501</strain>
    </source>
</reference>
<dbReference type="PANTHER" id="PTHR37813">
    <property type="entry name" value="FELS-2 PROPHAGE PROTEIN"/>
    <property type="match status" value="1"/>
</dbReference>
<keyword evidence="1" id="KW-0472">Membrane</keyword>
<name>A0A8J3CLM6_9BURK</name>
<accession>A0A8J3CLM6</accession>
<protein>
    <recommendedName>
        <fullName evidence="4">Tape measure domain-containing protein</fullName>
    </recommendedName>
</protein>
<evidence type="ECO:0000256" key="1">
    <source>
        <dbReference type="SAM" id="Phobius"/>
    </source>
</evidence>
<sequence length="505" mass="52779">MKLMEFVINLALNGNEAAADLKRVADKADDAGERMAALEKRAHMAGTQIGEGMKAGIKSLVAMGVAAAGAGVALFKLAQSTADEIDEMGDFADKNNIGIEALQEWGYAAQKAGASPEAFKASVSGLNKVIGEAALGVGKGAKMMDKFGISAKNADGSVKSTEQVIGEISKKMEALSRQEAIAMASKLGIDTDLVPLLQSGAKNIDQLLFKARQLGVVTEEQADKTAEFTSQMEDMNQSFGYLKAVVGSEVAPVISDLIKQFIDSQGGIEGLKGKAQEFAERLKAILPQIAKVAAAFGTIVVAGANVLDWLAQVTGGWDNLAYAMIGFKALSAGGLVGPLLDGLSNVATTIGSKLIPVFMTLGRIILMNPIGLVLTAIAAAAFVIYKNWDTIVAFIKKAWQGVGDFFSGVLDKMMGWWNAFKDTLISGINWVIDKMNYLPGVNIDQVGGGGAAASTATPATSASSPYSKSMVQNITVNATTKQAVDRAVSPDFARQTATAAFGGTF</sequence>
<proteinExistence type="predicted"/>
<gene>
    <name evidence="2" type="ORF">GCM10009007_03450</name>
</gene>
<organism evidence="2 3">
    <name type="scientific">Formosimonas limnophila</name>
    <dbReference type="NCBI Taxonomy" id="1384487"/>
    <lineage>
        <taxon>Bacteria</taxon>
        <taxon>Pseudomonadati</taxon>
        <taxon>Pseudomonadota</taxon>
        <taxon>Betaproteobacteria</taxon>
        <taxon>Burkholderiales</taxon>
        <taxon>Burkholderiaceae</taxon>
        <taxon>Formosimonas</taxon>
    </lineage>
</organism>
<keyword evidence="1" id="KW-1133">Transmembrane helix</keyword>
<reference evidence="2" key="2">
    <citation type="submission" date="2020-09" db="EMBL/GenBank/DDBJ databases">
        <authorList>
            <person name="Sun Q."/>
            <person name="Kim S."/>
        </authorList>
    </citation>
    <scope>NUCLEOTIDE SEQUENCE</scope>
    <source>
        <strain evidence="2">KCTC 32501</strain>
    </source>
</reference>
<keyword evidence="1" id="KW-0812">Transmembrane</keyword>
<keyword evidence="3" id="KW-1185">Reference proteome</keyword>
<dbReference type="Proteomes" id="UP000614287">
    <property type="component" value="Unassembled WGS sequence"/>
</dbReference>
<evidence type="ECO:0000313" key="2">
    <source>
        <dbReference type="EMBL" id="GHA66294.1"/>
    </source>
</evidence>
<comment type="caution">
    <text evidence="2">The sequence shown here is derived from an EMBL/GenBank/DDBJ whole genome shotgun (WGS) entry which is preliminary data.</text>
</comment>
<feature type="transmembrane region" description="Helical" evidence="1">
    <location>
        <begin position="361"/>
        <end position="385"/>
    </location>
</feature>
<dbReference type="PANTHER" id="PTHR37813:SF1">
    <property type="entry name" value="FELS-2 PROPHAGE PROTEIN"/>
    <property type="match status" value="1"/>
</dbReference>
<dbReference type="EMBL" id="BMZG01000002">
    <property type="protein sequence ID" value="GHA66294.1"/>
    <property type="molecule type" value="Genomic_DNA"/>
</dbReference>
<evidence type="ECO:0008006" key="4">
    <source>
        <dbReference type="Google" id="ProtNLM"/>
    </source>
</evidence>